<comment type="caution">
    <text evidence="1">The sequence shown here is derived from an EMBL/GenBank/DDBJ whole genome shotgun (WGS) entry which is preliminary data.</text>
</comment>
<dbReference type="EMBL" id="BOMG01000085">
    <property type="protein sequence ID" value="GID58449.1"/>
    <property type="molecule type" value="Genomic_DNA"/>
</dbReference>
<evidence type="ECO:0000313" key="1">
    <source>
        <dbReference type="EMBL" id="GID58449.1"/>
    </source>
</evidence>
<reference evidence="1 2" key="1">
    <citation type="submission" date="2021-01" db="EMBL/GenBank/DDBJ databases">
        <title>Whole genome shotgun sequence of Actinoplanes couchii NBRC 106145.</title>
        <authorList>
            <person name="Komaki H."/>
            <person name="Tamura T."/>
        </authorList>
    </citation>
    <scope>NUCLEOTIDE SEQUENCE [LARGE SCALE GENOMIC DNA]</scope>
    <source>
        <strain evidence="1 2">NBRC 106145</strain>
    </source>
</reference>
<protein>
    <submittedName>
        <fullName evidence="1">Uncharacterized protein</fullName>
    </submittedName>
</protein>
<accession>A0ABQ3XIX8</accession>
<proteinExistence type="predicted"/>
<dbReference type="Proteomes" id="UP000612282">
    <property type="component" value="Unassembled WGS sequence"/>
</dbReference>
<evidence type="ECO:0000313" key="2">
    <source>
        <dbReference type="Proteomes" id="UP000612282"/>
    </source>
</evidence>
<sequence>MTATFADSTGGAARQAPGLAGLAAEAGAVVDAFPGSHSGNWVSGAAVAGAPAARTVTRHQWVTFRSFMNPPTPSADQQ</sequence>
<keyword evidence="2" id="KW-1185">Reference proteome</keyword>
<organism evidence="1 2">
    <name type="scientific">Actinoplanes couchii</name>
    <dbReference type="NCBI Taxonomy" id="403638"/>
    <lineage>
        <taxon>Bacteria</taxon>
        <taxon>Bacillati</taxon>
        <taxon>Actinomycetota</taxon>
        <taxon>Actinomycetes</taxon>
        <taxon>Micromonosporales</taxon>
        <taxon>Micromonosporaceae</taxon>
        <taxon>Actinoplanes</taxon>
    </lineage>
</organism>
<name>A0ABQ3XIX8_9ACTN</name>
<gene>
    <name evidence="1" type="ORF">Aco03nite_068530</name>
</gene>